<dbReference type="EMBL" id="LNQM01000004">
    <property type="protein sequence ID" value="KSU76107.1"/>
    <property type="molecule type" value="Genomic_DNA"/>
</dbReference>
<protein>
    <submittedName>
        <fullName evidence="1">Uncharacterized protein</fullName>
    </submittedName>
</protein>
<reference evidence="1 2" key="1">
    <citation type="journal article" date="2014" name="Arch. Microbiol.">
        <title>Arthrobacter enclensis sp. nov., isolated from sediment sample.</title>
        <authorList>
            <person name="Dastager S.G."/>
            <person name="Liu Q."/>
            <person name="Tang S.K."/>
            <person name="Krishnamurthi S."/>
            <person name="Lee J.C."/>
            <person name="Li W.J."/>
        </authorList>
    </citation>
    <scope>NUCLEOTIDE SEQUENCE [LARGE SCALE GENOMIC DNA]</scope>
    <source>
        <strain evidence="1 2">NIO-1008</strain>
    </source>
</reference>
<organism evidence="1 2">
    <name type="scientific">Pseudarthrobacter enclensis</name>
    <dbReference type="NCBI Taxonomy" id="993070"/>
    <lineage>
        <taxon>Bacteria</taxon>
        <taxon>Bacillati</taxon>
        <taxon>Actinomycetota</taxon>
        <taxon>Actinomycetes</taxon>
        <taxon>Micrococcales</taxon>
        <taxon>Micrococcaceae</taxon>
        <taxon>Pseudarthrobacter</taxon>
    </lineage>
</organism>
<dbReference type="Proteomes" id="UP000053199">
    <property type="component" value="Unassembled WGS sequence"/>
</dbReference>
<evidence type="ECO:0000313" key="2">
    <source>
        <dbReference type="Proteomes" id="UP000053199"/>
    </source>
</evidence>
<proteinExistence type="predicted"/>
<comment type="caution">
    <text evidence="1">The sequence shown here is derived from an EMBL/GenBank/DDBJ whole genome shotgun (WGS) entry which is preliminary data.</text>
</comment>
<sequence>MDPKSPINFIGVDFTAFLQGPAVYDGKAVGDHVMDLIEQYLTEFGFSCRRCFYAGRGATSGGPEFFEVLLWVQDHWEFLAGAASVVLARVAKIRHKWRQLKRLWEQRVLNPYRPSVIVELAARTQDDGAGLSDDEASSFRALLSRVPDISQRLRREMPDQTFTFRVQAIGPVSATASASFKVSEVRPSDAVKMVRFMDKCTDQTDLVVTLYRKFGLITRLEQEKISNYMGSMNK</sequence>
<gene>
    <name evidence="1" type="ORF">AS031_12140</name>
</gene>
<dbReference type="AlphaFoldDB" id="A0A0V8IMY0"/>
<keyword evidence="2" id="KW-1185">Reference proteome</keyword>
<accession>A0A0V8IMY0</accession>
<name>A0A0V8IMY0_9MICC</name>
<evidence type="ECO:0000313" key="1">
    <source>
        <dbReference type="EMBL" id="KSU76107.1"/>
    </source>
</evidence>